<dbReference type="InterPro" id="IPR051316">
    <property type="entry name" value="Zinc-reg_GTPase_activator"/>
</dbReference>
<dbReference type="AlphaFoldDB" id="S9QHS4"/>
<dbReference type="EMBL" id="AONI01000010">
    <property type="protein sequence ID" value="EPX79387.1"/>
    <property type="molecule type" value="Genomic_DNA"/>
</dbReference>
<organism evidence="2 3">
    <name type="scientific">Litoreibacter arenae DSM 19593</name>
    <dbReference type="NCBI Taxonomy" id="1123360"/>
    <lineage>
        <taxon>Bacteria</taxon>
        <taxon>Pseudomonadati</taxon>
        <taxon>Pseudomonadota</taxon>
        <taxon>Alphaproteobacteria</taxon>
        <taxon>Rhodobacterales</taxon>
        <taxon>Roseobacteraceae</taxon>
        <taxon>Litoreibacter</taxon>
    </lineage>
</organism>
<dbReference type="eggNOG" id="COG0523">
    <property type="taxonomic scope" value="Bacteria"/>
</dbReference>
<protein>
    <submittedName>
        <fullName evidence="2">Metal chaperone, involved in Zn homeostasis, GTPase of family</fullName>
    </submittedName>
</protein>
<dbReference type="InterPro" id="IPR003495">
    <property type="entry name" value="CobW/HypB/UreG_nucleotide-bd"/>
</dbReference>
<keyword evidence="3" id="KW-1185">Reference proteome</keyword>
<dbReference type="PANTHER" id="PTHR13748">
    <property type="entry name" value="COBW-RELATED"/>
    <property type="match status" value="1"/>
</dbReference>
<proteinExistence type="predicted"/>
<evidence type="ECO:0000259" key="1">
    <source>
        <dbReference type="Pfam" id="PF02492"/>
    </source>
</evidence>
<dbReference type="InterPro" id="IPR027417">
    <property type="entry name" value="P-loop_NTPase"/>
</dbReference>
<dbReference type="PATRIC" id="fig|1123360.3.peg.2189"/>
<dbReference type="CDD" id="cd03112">
    <property type="entry name" value="CobW-like"/>
    <property type="match status" value="1"/>
</dbReference>
<evidence type="ECO:0000313" key="3">
    <source>
        <dbReference type="Proteomes" id="UP000015351"/>
    </source>
</evidence>
<dbReference type="RefSeq" id="WP_021100767.1">
    <property type="nucleotide sequence ID" value="NZ_KE557306.1"/>
</dbReference>
<gene>
    <name evidence="2" type="ORF">thalar_02212</name>
</gene>
<dbReference type="Pfam" id="PF02492">
    <property type="entry name" value="cobW"/>
    <property type="match status" value="1"/>
</dbReference>
<dbReference type="STRING" id="1123360.thalar_02212"/>
<dbReference type="SUPFAM" id="SSF52540">
    <property type="entry name" value="P-loop containing nucleoside triphosphate hydrolases"/>
    <property type="match status" value="1"/>
</dbReference>
<sequence>MSLPVTILSGYLGAGKTTLVNQMLRHAQGRRFAVMVNEFGDLPIDADLIEAEGDDLIALAGGCVCCSYGDDLMAALAQMAAMRPAPDHVILEASGVALPGAIAASLGLVSGIETTGVIVLADAAQIEASLANDYISDTVARQLKAADLVVLTKGDLAGADAVAQAGTTVTRLAGDATVIRADHGRVPVEIILNPLRIALPDIGAPHGSGQGLVTSVEVPDKPLDAETYAKDLANRADVIRAKGHVQTATGLKTVQIVGAQWDVSPAPENAQPGVVVIRLQDHVEA</sequence>
<dbReference type="PANTHER" id="PTHR13748:SF62">
    <property type="entry name" value="COBW DOMAIN-CONTAINING PROTEIN"/>
    <property type="match status" value="1"/>
</dbReference>
<dbReference type="GO" id="GO:0005737">
    <property type="term" value="C:cytoplasm"/>
    <property type="evidence" value="ECO:0007669"/>
    <property type="project" value="TreeGrafter"/>
</dbReference>
<dbReference type="Gene3D" id="3.40.50.300">
    <property type="entry name" value="P-loop containing nucleotide triphosphate hydrolases"/>
    <property type="match status" value="1"/>
</dbReference>
<comment type="caution">
    <text evidence="2">The sequence shown here is derived from an EMBL/GenBank/DDBJ whole genome shotgun (WGS) entry which is preliminary data.</text>
</comment>
<dbReference type="HOGENOM" id="CLU_017452_1_1_5"/>
<reference evidence="3" key="1">
    <citation type="journal article" date="2013" name="Stand. Genomic Sci.">
        <title>Genome sequence of the Litoreibacter arenae type strain (DSM 19593(T)), a member of the Roseobacter clade isolated from sea sand.</title>
        <authorList>
            <person name="Riedel T."/>
            <person name="Fiebig A."/>
            <person name="Petersen J."/>
            <person name="Gronow S."/>
            <person name="Kyrpides N.C."/>
            <person name="Goker M."/>
            <person name="Klenk H.P."/>
        </authorList>
    </citation>
    <scope>NUCLEOTIDE SEQUENCE [LARGE SCALE GENOMIC DNA]</scope>
    <source>
        <strain evidence="3">DSM 19593</strain>
    </source>
</reference>
<evidence type="ECO:0000313" key="2">
    <source>
        <dbReference type="EMBL" id="EPX79387.1"/>
    </source>
</evidence>
<accession>S9QHS4</accession>
<feature type="domain" description="CobW/HypB/UreG nucleotide-binding" evidence="1">
    <location>
        <begin position="4"/>
        <end position="179"/>
    </location>
</feature>
<name>S9QHS4_9RHOB</name>
<dbReference type="Proteomes" id="UP000015351">
    <property type="component" value="Unassembled WGS sequence"/>
</dbReference>